<comment type="caution">
    <text evidence="1">The sequence shown here is derived from an EMBL/GenBank/DDBJ whole genome shotgun (WGS) entry which is preliminary data.</text>
</comment>
<sequence length="62" mass="7278">MSFMYYSMILEAKKINYKRISWGVSTENFGHALNQGLLKNKESYGSTYSINKTFYKKLLLEV</sequence>
<organism evidence="1 2">
    <name type="scientific">Treponema denticola SP33</name>
    <dbReference type="NCBI Taxonomy" id="999437"/>
    <lineage>
        <taxon>Bacteria</taxon>
        <taxon>Pseudomonadati</taxon>
        <taxon>Spirochaetota</taxon>
        <taxon>Spirochaetia</taxon>
        <taxon>Spirochaetales</taxon>
        <taxon>Treponemataceae</taxon>
        <taxon>Treponema</taxon>
    </lineage>
</organism>
<dbReference type="AlphaFoldDB" id="M2BK00"/>
<accession>M2BK00</accession>
<name>M2BK00_TREDN</name>
<dbReference type="EMBL" id="AGDZ01000028">
    <property type="protein sequence ID" value="EMB21838.1"/>
    <property type="molecule type" value="Genomic_DNA"/>
</dbReference>
<proteinExistence type="predicted"/>
<evidence type="ECO:0008006" key="3">
    <source>
        <dbReference type="Google" id="ProtNLM"/>
    </source>
</evidence>
<reference evidence="1 2" key="1">
    <citation type="submission" date="2012-01" db="EMBL/GenBank/DDBJ databases">
        <title>The Genome Sequence of Treponema denticola SP33.</title>
        <authorList>
            <consortium name="The Broad Institute Genome Sequencing Platform"/>
            <person name="Earl A."/>
            <person name="Ward D."/>
            <person name="Feldgarden M."/>
            <person name="Gevers D."/>
            <person name="Blanton J.M."/>
            <person name="Fenno C.J."/>
            <person name="Baranova O.V."/>
            <person name="Mathney J."/>
            <person name="Dewhirst F.E."/>
            <person name="Izard J."/>
            <person name="Young S.K."/>
            <person name="Zeng Q."/>
            <person name="Gargeya S."/>
            <person name="Fitzgerald M."/>
            <person name="Haas B."/>
            <person name="Abouelleil A."/>
            <person name="Alvarado L."/>
            <person name="Arachchi H.M."/>
            <person name="Berlin A."/>
            <person name="Chapman S.B."/>
            <person name="Gearin G."/>
            <person name="Goldberg J."/>
            <person name="Griggs A."/>
            <person name="Gujja S."/>
            <person name="Hansen M."/>
            <person name="Heiman D."/>
            <person name="Howarth C."/>
            <person name="Larimer J."/>
            <person name="Lui A."/>
            <person name="MacDonald P.J.P."/>
            <person name="McCowen C."/>
            <person name="Montmayeur A."/>
            <person name="Murphy C."/>
            <person name="Neiman D."/>
            <person name="Pearson M."/>
            <person name="Priest M."/>
            <person name="Roberts A."/>
            <person name="Saif S."/>
            <person name="Shea T."/>
            <person name="Sisk P."/>
            <person name="Stolte C."/>
            <person name="Sykes S."/>
            <person name="Wortman J."/>
            <person name="Nusbaum C."/>
            <person name="Birren B."/>
        </authorList>
    </citation>
    <scope>NUCLEOTIDE SEQUENCE [LARGE SCALE GENOMIC DNA]</scope>
    <source>
        <strain evidence="1 2">SP33</strain>
    </source>
</reference>
<dbReference type="PATRIC" id="fig|999437.3.peg.2243"/>
<protein>
    <recommendedName>
        <fullName evidence="3">BioF2-like acetyltransferase domain-containing protein</fullName>
    </recommendedName>
</protein>
<evidence type="ECO:0000313" key="1">
    <source>
        <dbReference type="EMBL" id="EMB21838.1"/>
    </source>
</evidence>
<gene>
    <name evidence="1" type="ORF">HMPREF9733_02175</name>
</gene>
<dbReference type="Proteomes" id="UP000016183">
    <property type="component" value="Unassembled WGS sequence"/>
</dbReference>
<evidence type="ECO:0000313" key="2">
    <source>
        <dbReference type="Proteomes" id="UP000016183"/>
    </source>
</evidence>
<dbReference type="HOGENOM" id="CLU_2902968_0_0_12"/>